<keyword evidence="2" id="KW-0238">DNA-binding</keyword>
<dbReference type="GO" id="GO:0003700">
    <property type="term" value="F:DNA-binding transcription factor activity"/>
    <property type="evidence" value="ECO:0007669"/>
    <property type="project" value="InterPro"/>
</dbReference>
<dbReference type="SMART" id="SM00345">
    <property type="entry name" value="HTH_GNTR"/>
    <property type="match status" value="1"/>
</dbReference>
<accession>A0A8G0ZT09</accession>
<evidence type="ECO:0000313" key="5">
    <source>
        <dbReference type="EMBL" id="QYZ69573.1"/>
    </source>
</evidence>
<evidence type="ECO:0000259" key="4">
    <source>
        <dbReference type="PROSITE" id="PS50949"/>
    </source>
</evidence>
<dbReference type="InterPro" id="IPR008920">
    <property type="entry name" value="TF_FadR/GntR_C"/>
</dbReference>
<dbReference type="GO" id="GO:0003677">
    <property type="term" value="F:DNA binding"/>
    <property type="evidence" value="ECO:0007669"/>
    <property type="project" value="UniProtKB-KW"/>
</dbReference>
<dbReference type="AlphaFoldDB" id="A0A8G0ZT09"/>
<dbReference type="PANTHER" id="PTHR43537:SF20">
    <property type="entry name" value="HTH-TYPE TRANSCRIPTIONAL REPRESSOR GLAR"/>
    <property type="match status" value="1"/>
</dbReference>
<dbReference type="Gene3D" id="1.20.120.530">
    <property type="entry name" value="GntR ligand-binding domain-like"/>
    <property type="match status" value="1"/>
</dbReference>
<evidence type="ECO:0000256" key="1">
    <source>
        <dbReference type="ARBA" id="ARBA00023015"/>
    </source>
</evidence>
<feature type="domain" description="HTH gntR-type" evidence="4">
    <location>
        <begin position="3"/>
        <end position="70"/>
    </location>
</feature>
<dbReference type="EMBL" id="CP069370">
    <property type="protein sequence ID" value="QYZ69573.1"/>
    <property type="molecule type" value="Genomic_DNA"/>
</dbReference>
<dbReference type="SMART" id="SM00895">
    <property type="entry name" value="FCD"/>
    <property type="match status" value="1"/>
</dbReference>
<dbReference type="PANTHER" id="PTHR43537">
    <property type="entry name" value="TRANSCRIPTIONAL REGULATOR, GNTR FAMILY"/>
    <property type="match status" value="1"/>
</dbReference>
<dbReference type="SUPFAM" id="SSF46785">
    <property type="entry name" value="Winged helix' DNA-binding domain"/>
    <property type="match status" value="1"/>
</dbReference>
<dbReference type="InterPro" id="IPR036390">
    <property type="entry name" value="WH_DNA-bd_sf"/>
</dbReference>
<organism evidence="5 6">
    <name type="scientific">Neotabrizicola shimadae</name>
    <dbReference type="NCBI Taxonomy" id="2807096"/>
    <lineage>
        <taxon>Bacteria</taxon>
        <taxon>Pseudomonadati</taxon>
        <taxon>Pseudomonadota</taxon>
        <taxon>Alphaproteobacteria</taxon>
        <taxon>Rhodobacterales</taxon>
        <taxon>Paracoccaceae</taxon>
        <taxon>Neotabrizicola</taxon>
    </lineage>
</organism>
<dbReference type="SUPFAM" id="SSF48008">
    <property type="entry name" value="GntR ligand-binding domain-like"/>
    <property type="match status" value="1"/>
</dbReference>
<dbReference type="Pfam" id="PF07729">
    <property type="entry name" value="FCD"/>
    <property type="match status" value="1"/>
</dbReference>
<sequence length="237" mass="26358">MAGSRTAEVYEALKEELLNGDHAPGSKLAIEALALRFGVSPGAVRESLSRLTSDRLVEALPQRGFLVAPISQDDLTDLTEVRIDIETRCLRRSIERGTLEWEARLLSTWHQVSHVGDSPQGRAHPDWPRLHAQLHDDLVAACGSPWWLRLREVLYMQAERYRRLILPRAQAARDINAEHRAIVERTLARDADAAVAALADHMQRTAQDLLEAGPRGFERRMPRGAAMGKGITDGAKG</sequence>
<protein>
    <submittedName>
        <fullName evidence="5">FCD domain-containing protein</fullName>
    </submittedName>
</protein>
<dbReference type="Pfam" id="PF00392">
    <property type="entry name" value="GntR"/>
    <property type="match status" value="1"/>
</dbReference>
<gene>
    <name evidence="5" type="ORF">JO391_17915</name>
</gene>
<dbReference type="InterPro" id="IPR011711">
    <property type="entry name" value="GntR_C"/>
</dbReference>
<keyword evidence="6" id="KW-1185">Reference proteome</keyword>
<dbReference type="Gene3D" id="1.10.10.10">
    <property type="entry name" value="Winged helix-like DNA-binding domain superfamily/Winged helix DNA-binding domain"/>
    <property type="match status" value="1"/>
</dbReference>
<dbReference type="PROSITE" id="PS50949">
    <property type="entry name" value="HTH_GNTR"/>
    <property type="match status" value="1"/>
</dbReference>
<reference evidence="5" key="1">
    <citation type="submission" date="2021-02" db="EMBL/GenBank/DDBJ databases">
        <title>Rhodobacter shimadae sp. nov., an aerobic anoxygenic phototrophic bacterium isolated from a hot spring.</title>
        <authorList>
            <person name="Muramatsu S."/>
            <person name="Haruta S."/>
            <person name="Hirose S."/>
            <person name="Hanada S."/>
        </authorList>
    </citation>
    <scope>NUCLEOTIDE SEQUENCE</scope>
    <source>
        <strain evidence="5">N10</strain>
    </source>
</reference>
<keyword evidence="3" id="KW-0804">Transcription</keyword>
<evidence type="ECO:0000313" key="6">
    <source>
        <dbReference type="Proteomes" id="UP000826300"/>
    </source>
</evidence>
<dbReference type="InterPro" id="IPR036388">
    <property type="entry name" value="WH-like_DNA-bd_sf"/>
</dbReference>
<dbReference type="CDD" id="cd07377">
    <property type="entry name" value="WHTH_GntR"/>
    <property type="match status" value="1"/>
</dbReference>
<name>A0A8G0ZT09_9RHOB</name>
<dbReference type="Proteomes" id="UP000826300">
    <property type="component" value="Chromosome"/>
</dbReference>
<dbReference type="InterPro" id="IPR000524">
    <property type="entry name" value="Tscrpt_reg_HTH_GntR"/>
</dbReference>
<evidence type="ECO:0000256" key="3">
    <source>
        <dbReference type="ARBA" id="ARBA00023163"/>
    </source>
</evidence>
<keyword evidence="1" id="KW-0805">Transcription regulation</keyword>
<dbReference type="KEGG" id="nsm:JO391_17915"/>
<dbReference type="RefSeq" id="WP_220661791.1">
    <property type="nucleotide sequence ID" value="NZ_CP069370.1"/>
</dbReference>
<proteinExistence type="predicted"/>
<evidence type="ECO:0000256" key="2">
    <source>
        <dbReference type="ARBA" id="ARBA00023125"/>
    </source>
</evidence>